<evidence type="ECO:0000256" key="2">
    <source>
        <dbReference type="RuleBase" id="RU102079"/>
    </source>
</evidence>
<dbReference type="RefSeq" id="XP_022248552.1">
    <property type="nucleotide sequence ID" value="XM_022392844.1"/>
</dbReference>
<sequence length="389" mass="45071">MNIELSHHFFTIKILPRNFQLYVDDVEFQLPFPNGFSPCNMRGIYLKGLIAFRILIPFPHMLNFDERMYQPLDVPLGIGSSVTITGQVPVYSKGLSIVLPESSDPDEANYALNFAMNFEQNQHSIHVYKAELPGWSPTLVKTGLPLHPGDKFTIVLYMGPTSNGITVLCNDTVVVYYESVHPPHFGKGIRVKGAVLIQHIKVRYLPSLILPQSSGERRLLVYGDNVIQHKMNVVVANGLDKGFRLQEPFFTNFTMVLLFKWFLPVHRNSEISVMVRNAHNYVDGSINFYISIYRHSPYSYYRSTSLYRRTGNELEDLDLYLDYKYDWPFVFTDQEYQLVIHQCSTYRYLILVNNEQFLNFTYPVYADSPMDRLELFGDFILERLLIIKG</sequence>
<dbReference type="Pfam" id="PF00337">
    <property type="entry name" value="Gal-bind_lectin"/>
    <property type="match status" value="1"/>
</dbReference>
<proteinExistence type="predicted"/>
<dbReference type="PROSITE" id="PS51304">
    <property type="entry name" value="GALECTIN"/>
    <property type="match status" value="1"/>
</dbReference>
<dbReference type="InterPro" id="IPR013320">
    <property type="entry name" value="ConA-like_dom_sf"/>
</dbReference>
<evidence type="ECO:0000313" key="5">
    <source>
        <dbReference type="RefSeq" id="XP_022248552.1"/>
    </source>
</evidence>
<keyword evidence="1 2" id="KW-0430">Lectin</keyword>
<evidence type="ECO:0000256" key="1">
    <source>
        <dbReference type="ARBA" id="ARBA00022734"/>
    </source>
</evidence>
<dbReference type="SUPFAM" id="SSF49899">
    <property type="entry name" value="Concanavalin A-like lectins/glucanases"/>
    <property type="match status" value="1"/>
</dbReference>
<dbReference type="InterPro" id="IPR001079">
    <property type="entry name" value="Galectin_CRD"/>
</dbReference>
<gene>
    <name evidence="5" type="primary">LOC111087166</name>
</gene>
<dbReference type="GeneID" id="111087166"/>
<feature type="domain" description="Galectin" evidence="3">
    <location>
        <begin position="68"/>
        <end position="203"/>
    </location>
</feature>
<name>A0ABM1SY46_LIMPO</name>
<keyword evidence="4" id="KW-1185">Reference proteome</keyword>
<reference evidence="5" key="1">
    <citation type="submission" date="2025-08" db="UniProtKB">
        <authorList>
            <consortium name="RefSeq"/>
        </authorList>
    </citation>
    <scope>IDENTIFICATION</scope>
    <source>
        <tissue evidence="5">Muscle</tissue>
    </source>
</reference>
<organism evidence="4 5">
    <name type="scientific">Limulus polyphemus</name>
    <name type="common">Atlantic horseshoe crab</name>
    <dbReference type="NCBI Taxonomy" id="6850"/>
    <lineage>
        <taxon>Eukaryota</taxon>
        <taxon>Metazoa</taxon>
        <taxon>Ecdysozoa</taxon>
        <taxon>Arthropoda</taxon>
        <taxon>Chelicerata</taxon>
        <taxon>Merostomata</taxon>
        <taxon>Xiphosura</taxon>
        <taxon>Limulidae</taxon>
        <taxon>Limulus</taxon>
    </lineage>
</organism>
<dbReference type="Gene3D" id="2.60.120.200">
    <property type="match status" value="1"/>
</dbReference>
<accession>A0ABM1SY46</accession>
<evidence type="ECO:0000313" key="4">
    <source>
        <dbReference type="Proteomes" id="UP000694941"/>
    </source>
</evidence>
<protein>
    <recommendedName>
        <fullName evidence="2">Galectin</fullName>
    </recommendedName>
</protein>
<evidence type="ECO:0000259" key="3">
    <source>
        <dbReference type="PROSITE" id="PS51304"/>
    </source>
</evidence>
<dbReference type="Proteomes" id="UP000694941">
    <property type="component" value="Unplaced"/>
</dbReference>